<name>A0A0M6XS14_9RHOB</name>
<reference evidence="5 6" key="1">
    <citation type="submission" date="2015-07" db="EMBL/GenBank/DDBJ databases">
        <authorList>
            <person name="Noorani M."/>
        </authorList>
    </citation>
    <scope>NUCLEOTIDE SEQUENCE [LARGE SCALE GENOMIC DNA]</scope>
    <source>
        <strain evidence="5 6">CECT 5088</strain>
    </source>
</reference>
<comment type="similarity">
    <text evidence="3">Belongs to the HAD-like hydrolase superfamily. CbbY/CbbZ/Gph/YieH family.</text>
</comment>
<dbReference type="RefSeq" id="WP_055682292.1">
    <property type="nucleotide sequence ID" value="NZ_CXPG01000016.1"/>
</dbReference>
<comment type="catalytic activity">
    <reaction evidence="1">
        <text>2-phosphoglycolate + H2O = glycolate + phosphate</text>
        <dbReference type="Rhea" id="RHEA:14369"/>
        <dbReference type="ChEBI" id="CHEBI:15377"/>
        <dbReference type="ChEBI" id="CHEBI:29805"/>
        <dbReference type="ChEBI" id="CHEBI:43474"/>
        <dbReference type="ChEBI" id="CHEBI:58033"/>
        <dbReference type="EC" id="3.1.3.18"/>
    </reaction>
</comment>
<evidence type="ECO:0000313" key="6">
    <source>
        <dbReference type="Proteomes" id="UP000048908"/>
    </source>
</evidence>
<dbReference type="SFLD" id="SFLDG01129">
    <property type="entry name" value="C1.5:_HAD__Beta-PGM__Phosphata"/>
    <property type="match status" value="1"/>
</dbReference>
<dbReference type="STRING" id="282197.SAMN04488517_11813"/>
<dbReference type="SFLD" id="SFLDS00003">
    <property type="entry name" value="Haloacid_Dehalogenase"/>
    <property type="match status" value="1"/>
</dbReference>
<sequence>MIRAILFDKDGTLTDFRATWEWWMPGMIAALARDSGYDPVEIGAAFGFDMKTGRILSDGLFVTAPGHITTARVAERIGWEVHRLSAWLALRSREVRQVPVPGLPRLFAELREGGLAIGVLTNADEKEARHHLQQMGLAPLVDRLIGCDTGFGAKPDPAGAADFADALGFARNEVAMVGDGLTDMAAALGAGLFPVGVLTGTLDRATLSAHASVVLPDVTHLTDWLIAQGILRARS</sequence>
<dbReference type="EC" id="3.1.3.18" evidence="4"/>
<evidence type="ECO:0000256" key="2">
    <source>
        <dbReference type="ARBA" id="ARBA00004818"/>
    </source>
</evidence>
<dbReference type="InterPro" id="IPR023214">
    <property type="entry name" value="HAD_sf"/>
</dbReference>
<dbReference type="InterPro" id="IPR006439">
    <property type="entry name" value="HAD-SF_hydro_IA"/>
</dbReference>
<comment type="pathway">
    <text evidence="2">Organic acid metabolism; glycolate biosynthesis; glycolate from 2-phosphoglycolate: step 1/1.</text>
</comment>
<dbReference type="GO" id="GO:0006281">
    <property type="term" value="P:DNA repair"/>
    <property type="evidence" value="ECO:0007669"/>
    <property type="project" value="TreeGrafter"/>
</dbReference>
<dbReference type="InterPro" id="IPR023198">
    <property type="entry name" value="PGP-like_dom2"/>
</dbReference>
<dbReference type="Gene3D" id="3.40.50.1000">
    <property type="entry name" value="HAD superfamily/HAD-like"/>
    <property type="match status" value="1"/>
</dbReference>
<dbReference type="EMBL" id="CXPG01000016">
    <property type="protein sequence ID" value="CTQ32834.1"/>
    <property type="molecule type" value="Genomic_DNA"/>
</dbReference>
<dbReference type="Gene3D" id="1.10.150.240">
    <property type="entry name" value="Putative phosphatase, domain 2"/>
    <property type="match status" value="1"/>
</dbReference>
<proteinExistence type="inferred from homology"/>
<dbReference type="CDD" id="cd01427">
    <property type="entry name" value="HAD_like"/>
    <property type="match status" value="1"/>
</dbReference>
<dbReference type="NCBIfam" id="TIGR01549">
    <property type="entry name" value="HAD-SF-IA-v1"/>
    <property type="match status" value="1"/>
</dbReference>
<dbReference type="PANTHER" id="PTHR43434:SF1">
    <property type="entry name" value="PHOSPHOGLYCOLATE PHOSPHATASE"/>
    <property type="match status" value="1"/>
</dbReference>
<dbReference type="SUPFAM" id="SSF56784">
    <property type="entry name" value="HAD-like"/>
    <property type="match status" value="1"/>
</dbReference>
<dbReference type="Pfam" id="PF00702">
    <property type="entry name" value="Hydrolase"/>
    <property type="match status" value="1"/>
</dbReference>
<evidence type="ECO:0000313" key="5">
    <source>
        <dbReference type="EMBL" id="CTQ32834.1"/>
    </source>
</evidence>
<dbReference type="GO" id="GO:0008967">
    <property type="term" value="F:phosphoglycolate phosphatase activity"/>
    <property type="evidence" value="ECO:0007669"/>
    <property type="project" value="UniProtKB-EC"/>
</dbReference>
<evidence type="ECO:0000256" key="3">
    <source>
        <dbReference type="ARBA" id="ARBA00006171"/>
    </source>
</evidence>
<dbReference type="InterPro" id="IPR036412">
    <property type="entry name" value="HAD-like_sf"/>
</dbReference>
<dbReference type="PANTHER" id="PTHR43434">
    <property type="entry name" value="PHOSPHOGLYCOLATE PHOSPHATASE"/>
    <property type="match status" value="1"/>
</dbReference>
<gene>
    <name evidence="5" type="ORF">JAN5088_01606</name>
</gene>
<dbReference type="InterPro" id="IPR050155">
    <property type="entry name" value="HAD-like_hydrolase_sf"/>
</dbReference>
<dbReference type="Proteomes" id="UP000048908">
    <property type="component" value="Unassembled WGS sequence"/>
</dbReference>
<dbReference type="AlphaFoldDB" id="A0A0M6XS14"/>
<accession>A0A0M6XS14</accession>
<protein>
    <recommendedName>
        <fullName evidence="4">phosphoglycolate phosphatase</fullName>
        <ecNumber evidence="4">3.1.3.18</ecNumber>
    </recommendedName>
</protein>
<organism evidence="5 6">
    <name type="scientific">Jannaschia rubra</name>
    <dbReference type="NCBI Taxonomy" id="282197"/>
    <lineage>
        <taxon>Bacteria</taxon>
        <taxon>Pseudomonadati</taxon>
        <taxon>Pseudomonadota</taxon>
        <taxon>Alphaproteobacteria</taxon>
        <taxon>Rhodobacterales</taxon>
        <taxon>Roseobacteraceae</taxon>
        <taxon>Jannaschia</taxon>
    </lineage>
</organism>
<dbReference type="OrthoDB" id="9797743at2"/>
<evidence type="ECO:0000256" key="4">
    <source>
        <dbReference type="ARBA" id="ARBA00013078"/>
    </source>
</evidence>
<keyword evidence="6" id="KW-1185">Reference proteome</keyword>
<evidence type="ECO:0000256" key="1">
    <source>
        <dbReference type="ARBA" id="ARBA00000830"/>
    </source>
</evidence>